<evidence type="ECO:0000259" key="3">
    <source>
        <dbReference type="PROSITE" id="PS50801"/>
    </source>
</evidence>
<dbReference type="PANTHER" id="PTHR33495">
    <property type="entry name" value="ANTI-SIGMA FACTOR ANTAGONIST TM_1081-RELATED-RELATED"/>
    <property type="match status" value="1"/>
</dbReference>
<dbReference type="PROSITE" id="PS50801">
    <property type="entry name" value="STAS"/>
    <property type="match status" value="1"/>
</dbReference>
<evidence type="ECO:0000313" key="4">
    <source>
        <dbReference type="EMBL" id="SDY67598.1"/>
    </source>
</evidence>
<feature type="domain" description="STAS" evidence="3">
    <location>
        <begin position="2"/>
        <end position="111"/>
    </location>
</feature>
<dbReference type="Gene3D" id="3.30.750.24">
    <property type="entry name" value="STAS domain"/>
    <property type="match status" value="1"/>
</dbReference>
<keyword evidence="5" id="KW-1185">Reference proteome</keyword>
<gene>
    <name evidence="4" type="ORF">SAMN05444412_102196</name>
</gene>
<proteinExistence type="inferred from homology"/>
<dbReference type="InterPro" id="IPR036513">
    <property type="entry name" value="STAS_dom_sf"/>
</dbReference>
<evidence type="ECO:0000256" key="1">
    <source>
        <dbReference type="ARBA" id="ARBA00009013"/>
    </source>
</evidence>
<comment type="similarity">
    <text evidence="1 2">Belongs to the anti-sigma-factor antagonist family.</text>
</comment>
<accession>A0A1H3LUE3</accession>
<dbReference type="Proteomes" id="UP000199663">
    <property type="component" value="Unassembled WGS sequence"/>
</dbReference>
<protein>
    <recommendedName>
        <fullName evidence="2">Anti-sigma factor antagonist</fullName>
    </recommendedName>
</protein>
<organism evidence="4 5">
    <name type="scientific">Rhodonellum ikkaensis</name>
    <dbReference type="NCBI Taxonomy" id="336829"/>
    <lineage>
        <taxon>Bacteria</taxon>
        <taxon>Pseudomonadati</taxon>
        <taxon>Bacteroidota</taxon>
        <taxon>Cytophagia</taxon>
        <taxon>Cytophagales</taxon>
        <taxon>Cytophagaceae</taxon>
        <taxon>Rhodonellum</taxon>
    </lineage>
</organism>
<name>A0A1H3LUE3_9BACT</name>
<dbReference type="NCBIfam" id="TIGR00377">
    <property type="entry name" value="ant_ant_sig"/>
    <property type="match status" value="1"/>
</dbReference>
<dbReference type="EMBL" id="FNQC01000002">
    <property type="protein sequence ID" value="SDY67598.1"/>
    <property type="molecule type" value="Genomic_DNA"/>
</dbReference>
<dbReference type="RefSeq" id="WP_019596598.1">
    <property type="nucleotide sequence ID" value="NZ_FNQC01000002.1"/>
</dbReference>
<dbReference type="InterPro" id="IPR003658">
    <property type="entry name" value="Anti-sigma_ant"/>
</dbReference>
<sequence length="114" mass="12686">MLRIEKTIVQKSVILQLIGEVDASNSVELDDAIQTLVQEDAKSILVDGTGLEYISSAGLGVFMSYLEEFEEKQIVLVIFGLSDKVQQVFHILGLDQLINIKETKEEALEVVYAK</sequence>
<evidence type="ECO:0000256" key="2">
    <source>
        <dbReference type="RuleBase" id="RU003749"/>
    </source>
</evidence>
<reference evidence="4 5" key="1">
    <citation type="submission" date="2016-10" db="EMBL/GenBank/DDBJ databases">
        <authorList>
            <person name="Varghese N."/>
            <person name="Submissions S."/>
        </authorList>
    </citation>
    <scope>NUCLEOTIDE SEQUENCE [LARGE SCALE GENOMIC DNA]</scope>
    <source>
        <strain evidence="4 5">DSM 17997</strain>
    </source>
</reference>
<evidence type="ECO:0000313" key="5">
    <source>
        <dbReference type="Proteomes" id="UP000199663"/>
    </source>
</evidence>
<dbReference type="InterPro" id="IPR002645">
    <property type="entry name" value="STAS_dom"/>
</dbReference>
<dbReference type="Pfam" id="PF01740">
    <property type="entry name" value="STAS"/>
    <property type="match status" value="1"/>
</dbReference>
<dbReference type="SUPFAM" id="SSF52091">
    <property type="entry name" value="SpoIIaa-like"/>
    <property type="match status" value="1"/>
</dbReference>
<comment type="caution">
    <text evidence="4">The sequence shown here is derived from an EMBL/GenBank/DDBJ whole genome shotgun (WGS) entry which is preliminary data.</text>
</comment>
<dbReference type="CDD" id="cd07043">
    <property type="entry name" value="STAS_anti-anti-sigma_factors"/>
    <property type="match status" value="1"/>
</dbReference>